<proteinExistence type="predicted"/>
<keyword evidence="2" id="KW-1185">Reference proteome</keyword>
<organism evidence="1 2">
    <name type="scientific">Manihot esculenta</name>
    <name type="common">Cassava</name>
    <name type="synonym">Jatropha manihot</name>
    <dbReference type="NCBI Taxonomy" id="3983"/>
    <lineage>
        <taxon>Eukaryota</taxon>
        <taxon>Viridiplantae</taxon>
        <taxon>Streptophyta</taxon>
        <taxon>Embryophyta</taxon>
        <taxon>Tracheophyta</taxon>
        <taxon>Spermatophyta</taxon>
        <taxon>Magnoliopsida</taxon>
        <taxon>eudicotyledons</taxon>
        <taxon>Gunneridae</taxon>
        <taxon>Pentapetalae</taxon>
        <taxon>rosids</taxon>
        <taxon>fabids</taxon>
        <taxon>Malpighiales</taxon>
        <taxon>Euphorbiaceae</taxon>
        <taxon>Crotonoideae</taxon>
        <taxon>Manihoteae</taxon>
        <taxon>Manihot</taxon>
    </lineage>
</organism>
<evidence type="ECO:0000313" key="2">
    <source>
        <dbReference type="Proteomes" id="UP000091857"/>
    </source>
</evidence>
<evidence type="ECO:0000313" key="1">
    <source>
        <dbReference type="EMBL" id="KAG8644311.1"/>
    </source>
</evidence>
<comment type="caution">
    <text evidence="1">The sequence shown here is derived from an EMBL/GenBank/DDBJ whole genome shotgun (WGS) entry which is preliminary data.</text>
</comment>
<dbReference type="Proteomes" id="UP000091857">
    <property type="component" value="Chromosome 11"/>
</dbReference>
<sequence length="99" mass="11139">MTHVVISMRVHPILCSLTSAKTINEVHRLNGRVTALGQFISCSTRRYLPFFKALKGQGKFEWEKDCAEAFESLKTFLSSPSLLSSPVESKVLFLYLSIT</sequence>
<accession>A0ACB7GWI3</accession>
<name>A0ACB7GWI3_MANES</name>
<dbReference type="EMBL" id="CM004397">
    <property type="protein sequence ID" value="KAG8644311.1"/>
    <property type="molecule type" value="Genomic_DNA"/>
</dbReference>
<protein>
    <submittedName>
        <fullName evidence="1">Uncharacterized protein</fullName>
    </submittedName>
</protein>
<reference evidence="2" key="1">
    <citation type="journal article" date="2016" name="Nat. Biotechnol.">
        <title>Sequencing wild and cultivated cassava and related species reveals extensive interspecific hybridization and genetic diversity.</title>
        <authorList>
            <person name="Bredeson J.V."/>
            <person name="Lyons J.B."/>
            <person name="Prochnik S.E."/>
            <person name="Wu G.A."/>
            <person name="Ha C.M."/>
            <person name="Edsinger-Gonzales E."/>
            <person name="Grimwood J."/>
            <person name="Schmutz J."/>
            <person name="Rabbi I.Y."/>
            <person name="Egesi C."/>
            <person name="Nauluvula P."/>
            <person name="Lebot V."/>
            <person name="Ndunguru J."/>
            <person name="Mkamilo G."/>
            <person name="Bart R.S."/>
            <person name="Setter T.L."/>
            <person name="Gleadow R.M."/>
            <person name="Kulakow P."/>
            <person name="Ferguson M.E."/>
            <person name="Rounsley S."/>
            <person name="Rokhsar D.S."/>
        </authorList>
    </citation>
    <scope>NUCLEOTIDE SEQUENCE [LARGE SCALE GENOMIC DNA]</scope>
    <source>
        <strain evidence="2">cv. AM560-2</strain>
    </source>
</reference>
<gene>
    <name evidence="1" type="ORF">MANES_11G117050v8</name>
</gene>